<proteinExistence type="inferred from homology"/>
<comment type="similarity">
    <text evidence="2">Belongs to the histone deacetylase family.</text>
</comment>
<keyword evidence="4" id="KW-0378">Hydrolase</keyword>
<evidence type="ECO:0000256" key="1">
    <source>
        <dbReference type="ARBA" id="ARBA00001947"/>
    </source>
</evidence>
<dbReference type="Proteomes" id="UP001597059">
    <property type="component" value="Unassembled WGS sequence"/>
</dbReference>
<name>A0ABW4B1J4_9GAMM</name>
<organism evidence="7 8">
    <name type="scientific">Rhodanobacter aciditrophus</name>
    <dbReference type="NCBI Taxonomy" id="1623218"/>
    <lineage>
        <taxon>Bacteria</taxon>
        <taxon>Pseudomonadati</taxon>
        <taxon>Pseudomonadota</taxon>
        <taxon>Gammaproteobacteria</taxon>
        <taxon>Lysobacterales</taxon>
        <taxon>Rhodanobacteraceae</taxon>
        <taxon>Rhodanobacter</taxon>
    </lineage>
</organism>
<dbReference type="InterPro" id="IPR037138">
    <property type="entry name" value="His_deacetylse_dom_sf"/>
</dbReference>
<keyword evidence="3" id="KW-0479">Metal-binding</keyword>
<keyword evidence="8" id="KW-1185">Reference proteome</keyword>
<dbReference type="CDD" id="cd10001">
    <property type="entry name" value="HDAC_classII_APAH"/>
    <property type="match status" value="1"/>
</dbReference>
<dbReference type="SUPFAM" id="SSF52768">
    <property type="entry name" value="Arginase/deacetylase"/>
    <property type="match status" value="1"/>
</dbReference>
<reference evidence="8" key="1">
    <citation type="journal article" date="2019" name="Int. J. Syst. Evol. Microbiol.">
        <title>The Global Catalogue of Microorganisms (GCM) 10K type strain sequencing project: providing services to taxonomists for standard genome sequencing and annotation.</title>
        <authorList>
            <consortium name="The Broad Institute Genomics Platform"/>
            <consortium name="The Broad Institute Genome Sequencing Center for Infectious Disease"/>
            <person name="Wu L."/>
            <person name="Ma J."/>
        </authorList>
    </citation>
    <scope>NUCLEOTIDE SEQUENCE [LARGE SCALE GENOMIC DNA]</scope>
    <source>
        <strain evidence="8">JCM 30774</strain>
    </source>
</reference>
<evidence type="ECO:0000256" key="3">
    <source>
        <dbReference type="ARBA" id="ARBA00022723"/>
    </source>
</evidence>
<dbReference type="Gene3D" id="3.40.800.20">
    <property type="entry name" value="Histone deacetylase domain"/>
    <property type="match status" value="1"/>
</dbReference>
<evidence type="ECO:0000256" key="5">
    <source>
        <dbReference type="ARBA" id="ARBA00022833"/>
    </source>
</evidence>
<accession>A0ABW4B1J4</accession>
<gene>
    <name evidence="7" type="ORF">ACFQ45_07865</name>
</gene>
<dbReference type="InterPro" id="IPR023801">
    <property type="entry name" value="His_deacetylse_dom"/>
</dbReference>
<sequence length="345" mass="38163">MHCFLSDSYRDHNPKYEYFRGEKVPCFESVERLDNIVKALQARGHKTVSPDHDATGVIHTLHDPVYVQFLETAWQQWLALDPANEALQPFPSVWPTRTLRDDVVPDNFIAKLGLYSMDNGTPLAQGTWRAAKSGADAAVSAAQYLLNGNGSVFSASRPPGHHAGRDFMGGYCFLNNAALAAQTLLEQGMKKVVILDIDYHHGNGTQSLFYDRDDVLFISLHGDPKTEFPFYLGHGDEAGEGKGEGYNINYPMPAGTNFDQWLQCLEQALENIHSFQPEALVISLGLDTFAEDPISKFTIQSDDFFKVGHKLASLRLPTAFIMEGGYATEALGTNVVNVLEGFEQG</sequence>
<feature type="domain" description="Histone deacetylase" evidence="6">
    <location>
        <begin position="28"/>
        <end position="340"/>
    </location>
</feature>
<dbReference type="PANTHER" id="PTHR10625">
    <property type="entry name" value="HISTONE DEACETYLASE HDAC1-RELATED"/>
    <property type="match status" value="1"/>
</dbReference>
<evidence type="ECO:0000259" key="6">
    <source>
        <dbReference type="Pfam" id="PF00850"/>
    </source>
</evidence>
<comment type="caution">
    <text evidence="7">The sequence shown here is derived from an EMBL/GenBank/DDBJ whole genome shotgun (WGS) entry which is preliminary data.</text>
</comment>
<dbReference type="InterPro" id="IPR000286">
    <property type="entry name" value="HDACs"/>
</dbReference>
<evidence type="ECO:0000313" key="7">
    <source>
        <dbReference type="EMBL" id="MFD1383280.1"/>
    </source>
</evidence>
<comment type="cofactor">
    <cofactor evidence="1">
        <name>Zn(2+)</name>
        <dbReference type="ChEBI" id="CHEBI:29105"/>
    </cofactor>
</comment>
<dbReference type="EMBL" id="JBHTMN010000007">
    <property type="protein sequence ID" value="MFD1383280.1"/>
    <property type="molecule type" value="Genomic_DNA"/>
</dbReference>
<evidence type="ECO:0000313" key="8">
    <source>
        <dbReference type="Proteomes" id="UP001597059"/>
    </source>
</evidence>
<evidence type="ECO:0000256" key="4">
    <source>
        <dbReference type="ARBA" id="ARBA00022801"/>
    </source>
</evidence>
<dbReference type="PRINTS" id="PR01270">
    <property type="entry name" value="HDASUPER"/>
</dbReference>
<dbReference type="PANTHER" id="PTHR10625:SF17">
    <property type="entry name" value="HISTONE DEACETYLASE 8"/>
    <property type="match status" value="1"/>
</dbReference>
<dbReference type="RefSeq" id="WP_377366456.1">
    <property type="nucleotide sequence ID" value="NZ_JBHTMN010000007.1"/>
</dbReference>
<dbReference type="InterPro" id="IPR023696">
    <property type="entry name" value="Ureohydrolase_dom_sf"/>
</dbReference>
<keyword evidence="5" id="KW-0862">Zinc</keyword>
<protein>
    <submittedName>
        <fullName evidence="7">Histone deacetylase family protein</fullName>
    </submittedName>
</protein>
<evidence type="ECO:0000256" key="2">
    <source>
        <dbReference type="ARBA" id="ARBA00005947"/>
    </source>
</evidence>
<dbReference type="Pfam" id="PF00850">
    <property type="entry name" value="Hist_deacetyl"/>
    <property type="match status" value="1"/>
</dbReference>